<name>A0A6C0JLY3_9ZZZZ</name>
<proteinExistence type="predicted"/>
<sequence>MKKCLINKKAFFYGFTKKNKYFFCKNILYRESMKILSNNTKNFSLKLAV</sequence>
<dbReference type="EMBL" id="MN740404">
    <property type="protein sequence ID" value="QHU04848.1"/>
    <property type="molecule type" value="Genomic_DNA"/>
</dbReference>
<organism evidence="1">
    <name type="scientific">viral metagenome</name>
    <dbReference type="NCBI Taxonomy" id="1070528"/>
    <lineage>
        <taxon>unclassified sequences</taxon>
        <taxon>metagenomes</taxon>
        <taxon>organismal metagenomes</taxon>
    </lineage>
</organism>
<accession>A0A6C0JLY3</accession>
<reference evidence="1" key="1">
    <citation type="journal article" date="2020" name="Nature">
        <title>Giant virus diversity and host interactions through global metagenomics.</title>
        <authorList>
            <person name="Schulz F."/>
            <person name="Roux S."/>
            <person name="Paez-Espino D."/>
            <person name="Jungbluth S."/>
            <person name="Walsh D.A."/>
            <person name="Denef V.J."/>
            <person name="McMahon K.D."/>
            <person name="Konstantinidis K.T."/>
            <person name="Eloe-Fadrosh E.A."/>
            <person name="Kyrpides N.C."/>
            <person name="Woyke T."/>
        </authorList>
    </citation>
    <scope>NUCLEOTIDE SEQUENCE</scope>
    <source>
        <strain evidence="1">GVMAG-M-3300027708-5</strain>
    </source>
</reference>
<dbReference type="AlphaFoldDB" id="A0A6C0JLY3"/>
<evidence type="ECO:0000313" key="1">
    <source>
        <dbReference type="EMBL" id="QHU04848.1"/>
    </source>
</evidence>
<protein>
    <submittedName>
        <fullName evidence="1">Uncharacterized protein</fullName>
    </submittedName>
</protein>